<comment type="caution">
    <text evidence="1">The sequence shown here is derived from an EMBL/GenBank/DDBJ whole genome shotgun (WGS) entry which is preliminary data.</text>
</comment>
<sequence>MKPRVSLLLLLPYTEQEPQPPPTPPHLRETGKSLKFSPSFPCSRTGIEPRIIPPSAESQICSALLLPAAALLCEGANCSSFCAASPLQIVAGLPPNCSSGFACRILLVFCQFWKVQLLFTVHRYCSRIDGQQLTGIKCLVWRCLVMWRLIEIAL</sequence>
<reference evidence="1 2" key="1">
    <citation type="journal article" date="2021" name="Commun. Biol.">
        <title>The genome of Shorea leprosula (Dipterocarpaceae) highlights the ecological relevance of drought in aseasonal tropical rainforests.</title>
        <authorList>
            <person name="Ng K.K.S."/>
            <person name="Kobayashi M.J."/>
            <person name="Fawcett J.A."/>
            <person name="Hatakeyama M."/>
            <person name="Paape T."/>
            <person name="Ng C.H."/>
            <person name="Ang C.C."/>
            <person name="Tnah L.H."/>
            <person name="Lee C.T."/>
            <person name="Nishiyama T."/>
            <person name="Sese J."/>
            <person name="O'Brien M.J."/>
            <person name="Copetti D."/>
            <person name="Mohd Noor M.I."/>
            <person name="Ong R.C."/>
            <person name="Putra M."/>
            <person name="Sireger I.Z."/>
            <person name="Indrioko S."/>
            <person name="Kosugi Y."/>
            <person name="Izuno A."/>
            <person name="Isagi Y."/>
            <person name="Lee S.L."/>
            <person name="Shimizu K.K."/>
        </authorList>
    </citation>
    <scope>NUCLEOTIDE SEQUENCE [LARGE SCALE GENOMIC DNA]</scope>
    <source>
        <strain evidence="1">214</strain>
    </source>
</reference>
<accession>A0AAV5MAI7</accession>
<dbReference type="AlphaFoldDB" id="A0AAV5MAI7"/>
<protein>
    <submittedName>
        <fullName evidence="1">Uncharacterized protein</fullName>
    </submittedName>
</protein>
<dbReference type="EMBL" id="BPVZ01000208">
    <property type="protein sequence ID" value="GKV46457.1"/>
    <property type="molecule type" value="Genomic_DNA"/>
</dbReference>
<proteinExistence type="predicted"/>
<keyword evidence="2" id="KW-1185">Reference proteome</keyword>
<organism evidence="1 2">
    <name type="scientific">Rubroshorea leprosula</name>
    <dbReference type="NCBI Taxonomy" id="152421"/>
    <lineage>
        <taxon>Eukaryota</taxon>
        <taxon>Viridiplantae</taxon>
        <taxon>Streptophyta</taxon>
        <taxon>Embryophyta</taxon>
        <taxon>Tracheophyta</taxon>
        <taxon>Spermatophyta</taxon>
        <taxon>Magnoliopsida</taxon>
        <taxon>eudicotyledons</taxon>
        <taxon>Gunneridae</taxon>
        <taxon>Pentapetalae</taxon>
        <taxon>rosids</taxon>
        <taxon>malvids</taxon>
        <taxon>Malvales</taxon>
        <taxon>Dipterocarpaceae</taxon>
        <taxon>Rubroshorea</taxon>
    </lineage>
</organism>
<evidence type="ECO:0000313" key="2">
    <source>
        <dbReference type="Proteomes" id="UP001054252"/>
    </source>
</evidence>
<gene>
    <name evidence="1" type="ORF">SLEP1_g53439</name>
</gene>
<evidence type="ECO:0000313" key="1">
    <source>
        <dbReference type="EMBL" id="GKV46457.1"/>
    </source>
</evidence>
<dbReference type="Proteomes" id="UP001054252">
    <property type="component" value="Unassembled WGS sequence"/>
</dbReference>
<name>A0AAV5MAI7_9ROSI</name>